<dbReference type="EMBL" id="CP159290">
    <property type="protein sequence ID" value="XCH29330.1"/>
    <property type="molecule type" value="Genomic_DNA"/>
</dbReference>
<gene>
    <name evidence="1" type="ORF">ABRQ22_17355</name>
</gene>
<sequence length="60" mass="6540">MAWYDHVAAALCDGCDRMFPTGQVAADDAGSGQFCHPCRYVANHGTAFDWVALDYEEDPA</sequence>
<protein>
    <recommendedName>
        <fullName evidence="2">Small CPxCG-related zinc finger protein</fullName>
    </recommendedName>
</protein>
<dbReference type="AlphaFoldDB" id="A0AAU8G142"/>
<evidence type="ECO:0008006" key="2">
    <source>
        <dbReference type="Google" id="ProtNLM"/>
    </source>
</evidence>
<accession>A0AAU8G142</accession>
<evidence type="ECO:0000313" key="1">
    <source>
        <dbReference type="EMBL" id="XCH29330.1"/>
    </source>
</evidence>
<dbReference type="RefSeq" id="WP_353707628.1">
    <property type="nucleotide sequence ID" value="NZ_CP159290.1"/>
</dbReference>
<reference evidence="1" key="1">
    <citation type="submission" date="2024-06" db="EMBL/GenBank/DDBJ databases">
        <title>Complete genome sequence of the cellulolytic actinobacterium, Cellulosimicrobium ES-005.</title>
        <authorList>
            <person name="Matthews C.T."/>
            <person name="Underwood K.D."/>
            <person name="Ghanchi K.M."/>
            <person name="Fields S.D."/>
            <person name="Gardner S.G."/>
        </authorList>
    </citation>
    <scope>NUCLEOTIDE SEQUENCE</scope>
    <source>
        <strain evidence="1">ES-005</strain>
    </source>
</reference>
<name>A0AAU8G142_9MICO</name>
<proteinExistence type="predicted"/>
<organism evidence="1">
    <name type="scientific">Cellulosimicrobium sp. ES-005</name>
    <dbReference type="NCBI Taxonomy" id="3163031"/>
    <lineage>
        <taxon>Bacteria</taxon>
        <taxon>Bacillati</taxon>
        <taxon>Actinomycetota</taxon>
        <taxon>Actinomycetes</taxon>
        <taxon>Micrococcales</taxon>
        <taxon>Promicromonosporaceae</taxon>
        <taxon>Cellulosimicrobium</taxon>
    </lineage>
</organism>